<accession>A0A1F5LI26</accession>
<proteinExistence type="inferred from homology"/>
<dbReference type="EMBL" id="LXJU01000009">
    <property type="protein sequence ID" value="OGE52785.1"/>
    <property type="molecule type" value="Genomic_DNA"/>
</dbReference>
<dbReference type="OrthoDB" id="191139at2759"/>
<dbReference type="InterPro" id="IPR002347">
    <property type="entry name" value="SDR_fam"/>
</dbReference>
<organism evidence="4 5">
    <name type="scientific">Penicillium arizonense</name>
    <dbReference type="NCBI Taxonomy" id="1835702"/>
    <lineage>
        <taxon>Eukaryota</taxon>
        <taxon>Fungi</taxon>
        <taxon>Dikarya</taxon>
        <taxon>Ascomycota</taxon>
        <taxon>Pezizomycotina</taxon>
        <taxon>Eurotiomycetes</taxon>
        <taxon>Eurotiomycetidae</taxon>
        <taxon>Eurotiales</taxon>
        <taxon>Aspergillaceae</taxon>
        <taxon>Penicillium</taxon>
    </lineage>
</organism>
<dbReference type="SUPFAM" id="SSF51735">
    <property type="entry name" value="NAD(P)-binding Rossmann-fold domains"/>
    <property type="match status" value="1"/>
</dbReference>
<sequence>MGFTPETLPDLGGRVYLVTGGNTGIGFHTVLQLAAHHAKVYLCSRSEEKGRAAMKEIEALLPDAELHLLKMDMTNLQSVVSAANEFCRREKYLHGLVNNAGIMATPFTKTVDGYESQFQTNYLSHWLLTYYLLPTMVETANNSVRGIVRIVNVSSNAHENVPQFGIDLQDVDQVNGGPISRYGSSKLASILHTKELARRFSMPEARAAYSGFRSEGNTGGEIWVSSVHPGMVKTNLLSQANGSMAVIIMGKILSGISKTGLVGLTPEDGALTQLFAVASEGFTREMNGAYLIPIAKVGKPSKKAEDKQKATDLWDWTEKEMKAKELI</sequence>
<dbReference type="PRINTS" id="PR00081">
    <property type="entry name" value="GDHRDH"/>
</dbReference>
<dbReference type="AlphaFoldDB" id="A0A1F5LI26"/>
<evidence type="ECO:0008006" key="6">
    <source>
        <dbReference type="Google" id="ProtNLM"/>
    </source>
</evidence>
<keyword evidence="5" id="KW-1185">Reference proteome</keyword>
<dbReference type="Pfam" id="PF00106">
    <property type="entry name" value="adh_short"/>
    <property type="match status" value="1"/>
</dbReference>
<evidence type="ECO:0000313" key="4">
    <source>
        <dbReference type="EMBL" id="OGE52785.1"/>
    </source>
</evidence>
<dbReference type="Proteomes" id="UP000177622">
    <property type="component" value="Unassembled WGS sequence"/>
</dbReference>
<comment type="similarity">
    <text evidence="1">Belongs to the short-chain dehydrogenases/reductases (SDR) family.</text>
</comment>
<evidence type="ECO:0000256" key="2">
    <source>
        <dbReference type="ARBA" id="ARBA00022857"/>
    </source>
</evidence>
<dbReference type="PANTHER" id="PTHR24320:SF282">
    <property type="entry name" value="WW DOMAIN-CONTAINING OXIDOREDUCTASE"/>
    <property type="match status" value="1"/>
</dbReference>
<evidence type="ECO:0000313" key="5">
    <source>
        <dbReference type="Proteomes" id="UP000177622"/>
    </source>
</evidence>
<evidence type="ECO:0000256" key="1">
    <source>
        <dbReference type="ARBA" id="ARBA00006484"/>
    </source>
</evidence>
<gene>
    <name evidence="4" type="ORF">PENARI_c009G11130</name>
</gene>
<keyword evidence="2" id="KW-0521">NADP</keyword>
<dbReference type="STRING" id="1835702.A0A1F5LI26"/>
<keyword evidence="3" id="KW-0560">Oxidoreductase</keyword>
<dbReference type="GO" id="GO:0016491">
    <property type="term" value="F:oxidoreductase activity"/>
    <property type="evidence" value="ECO:0007669"/>
    <property type="project" value="UniProtKB-KW"/>
</dbReference>
<evidence type="ECO:0000256" key="3">
    <source>
        <dbReference type="ARBA" id="ARBA00023002"/>
    </source>
</evidence>
<name>A0A1F5LI26_PENAI</name>
<protein>
    <recommendedName>
        <fullName evidence="6">NAD(P)-binding protein</fullName>
    </recommendedName>
</protein>
<dbReference type="GeneID" id="34576777"/>
<comment type="caution">
    <text evidence="4">The sequence shown here is derived from an EMBL/GenBank/DDBJ whole genome shotgun (WGS) entry which is preliminary data.</text>
</comment>
<dbReference type="RefSeq" id="XP_022488225.1">
    <property type="nucleotide sequence ID" value="XM_022632043.1"/>
</dbReference>
<reference evidence="4 5" key="1">
    <citation type="journal article" date="2016" name="Sci. Rep.">
        <title>Penicillium arizonense, a new, genome sequenced fungal species, reveals a high chemical diversity in secreted metabolites.</title>
        <authorList>
            <person name="Grijseels S."/>
            <person name="Nielsen J.C."/>
            <person name="Randelovic M."/>
            <person name="Nielsen J."/>
            <person name="Nielsen K.F."/>
            <person name="Workman M."/>
            <person name="Frisvad J.C."/>
        </authorList>
    </citation>
    <scope>NUCLEOTIDE SEQUENCE [LARGE SCALE GENOMIC DNA]</scope>
    <source>
        <strain evidence="4 5">CBS 141311</strain>
    </source>
</reference>
<dbReference type="PANTHER" id="PTHR24320">
    <property type="entry name" value="RETINOL DEHYDROGENASE"/>
    <property type="match status" value="1"/>
</dbReference>
<dbReference type="Gene3D" id="3.40.50.720">
    <property type="entry name" value="NAD(P)-binding Rossmann-like Domain"/>
    <property type="match status" value="1"/>
</dbReference>
<dbReference type="InterPro" id="IPR036291">
    <property type="entry name" value="NAD(P)-bd_dom_sf"/>
</dbReference>